<comment type="caution">
    <text evidence="1">The sequence shown here is derived from an EMBL/GenBank/DDBJ whole genome shotgun (WGS) entry which is preliminary data.</text>
</comment>
<dbReference type="RefSeq" id="WP_196182669.1">
    <property type="nucleotide sequence ID" value="NZ_JADLJW010000019.1"/>
</dbReference>
<organism evidence="1 2">
    <name type="scientific">Pseudomonas putida</name>
    <name type="common">Arthrobacter siderocapsulatus</name>
    <dbReference type="NCBI Taxonomy" id="303"/>
    <lineage>
        <taxon>Bacteria</taxon>
        <taxon>Pseudomonadati</taxon>
        <taxon>Pseudomonadota</taxon>
        <taxon>Gammaproteobacteria</taxon>
        <taxon>Pseudomonadales</taxon>
        <taxon>Pseudomonadaceae</taxon>
        <taxon>Pseudomonas</taxon>
    </lineage>
</organism>
<dbReference type="AlphaFoldDB" id="A0AAW4BYJ0"/>
<gene>
    <name evidence="1" type="ORF">IR015_07985</name>
</gene>
<reference evidence="1" key="1">
    <citation type="submission" date="2020-10" db="EMBL/GenBank/DDBJ databases">
        <title>Genome sequences of Pseudomonas isolates.</title>
        <authorList>
            <person name="Wessels L."/>
            <person name="Reich F."/>
            <person name="Hammerl J."/>
        </authorList>
    </citation>
    <scope>NUCLEOTIDE SEQUENCE</scope>
    <source>
        <strain evidence="1">20-MO00640-0</strain>
    </source>
</reference>
<evidence type="ECO:0000313" key="2">
    <source>
        <dbReference type="Proteomes" id="UP000639504"/>
    </source>
</evidence>
<proteinExistence type="predicted"/>
<protein>
    <submittedName>
        <fullName evidence="1">Uncharacterized protein</fullName>
    </submittedName>
</protein>
<dbReference type="EMBL" id="JADLKB010000006">
    <property type="protein sequence ID" value="MBF8735349.1"/>
    <property type="molecule type" value="Genomic_DNA"/>
</dbReference>
<name>A0AAW4BYJ0_PSEPU</name>
<sequence length="75" mass="8504">MALIQTLQNDPITLERARLQVHNITSAKERSHMQFQWTYAAGYFMALAAHELIDEATKCALDAEADQARDAWQAL</sequence>
<evidence type="ECO:0000313" key="1">
    <source>
        <dbReference type="EMBL" id="MBF8735349.1"/>
    </source>
</evidence>
<accession>A0AAW4BYJ0</accession>
<dbReference type="Proteomes" id="UP000639504">
    <property type="component" value="Unassembled WGS sequence"/>
</dbReference>